<evidence type="ECO:0000256" key="6">
    <source>
        <dbReference type="ARBA" id="ARBA00023204"/>
    </source>
</evidence>
<dbReference type="Gene3D" id="3.40.1440.10">
    <property type="entry name" value="GIY-YIG endonuclease"/>
    <property type="match status" value="1"/>
</dbReference>
<keyword evidence="5 8" id="KW-0233">DNA recombination</keyword>
<dbReference type="CDD" id="cd10455">
    <property type="entry name" value="GIY-YIG_SLX1"/>
    <property type="match status" value="1"/>
</dbReference>
<accession>A0A5E8C8N1</accession>
<organism evidence="11 12">
    <name type="scientific">Magnusiomyces paraingens</name>
    <dbReference type="NCBI Taxonomy" id="2606893"/>
    <lineage>
        <taxon>Eukaryota</taxon>
        <taxon>Fungi</taxon>
        <taxon>Dikarya</taxon>
        <taxon>Ascomycota</taxon>
        <taxon>Saccharomycotina</taxon>
        <taxon>Dipodascomycetes</taxon>
        <taxon>Dipodascales</taxon>
        <taxon>Dipodascaceae</taxon>
        <taxon>Magnusiomyces</taxon>
    </lineage>
</organism>
<evidence type="ECO:0000256" key="7">
    <source>
        <dbReference type="ARBA" id="ARBA00023242"/>
    </source>
</evidence>
<evidence type="ECO:0000313" key="12">
    <source>
        <dbReference type="Proteomes" id="UP000398389"/>
    </source>
</evidence>
<dbReference type="GO" id="GO:0008821">
    <property type="term" value="F:crossover junction DNA endonuclease activity"/>
    <property type="evidence" value="ECO:0007669"/>
    <property type="project" value="TreeGrafter"/>
</dbReference>
<evidence type="ECO:0000256" key="2">
    <source>
        <dbReference type="ARBA" id="ARBA00022759"/>
    </source>
</evidence>
<feature type="compositionally biased region" description="Acidic residues" evidence="9">
    <location>
        <begin position="274"/>
        <end position="288"/>
    </location>
</feature>
<evidence type="ECO:0000256" key="1">
    <source>
        <dbReference type="ARBA" id="ARBA00022722"/>
    </source>
</evidence>
<feature type="region of interest" description="Disordered" evidence="9">
    <location>
        <begin position="29"/>
        <end position="48"/>
    </location>
</feature>
<feature type="region of interest" description="Disordered" evidence="9">
    <location>
        <begin position="138"/>
        <end position="162"/>
    </location>
</feature>
<comment type="function">
    <text evidence="8">Catalytic subunit of the SLX1-SLX4 structure-specific endonuclease that resolves DNA secondary structures generated during DNA repair and recombination. Has endonuclease activity towards branched DNA substrates, introducing single-strand cuts in duplex DNA close to junctions with ss-DNA.</text>
</comment>
<dbReference type="GO" id="GO:0017108">
    <property type="term" value="F:5'-flap endonuclease activity"/>
    <property type="evidence" value="ECO:0007669"/>
    <property type="project" value="InterPro"/>
</dbReference>
<evidence type="ECO:0000313" key="11">
    <source>
        <dbReference type="EMBL" id="VVT58318.1"/>
    </source>
</evidence>
<comment type="cofactor">
    <cofactor evidence="8">
        <name>a divalent metal cation</name>
        <dbReference type="ChEBI" id="CHEBI:60240"/>
    </cofactor>
</comment>
<dbReference type="HAMAP" id="MF_03100">
    <property type="entry name" value="Endonuc_su_Slx1"/>
    <property type="match status" value="1"/>
</dbReference>
<comment type="similarity">
    <text evidence="8">Belongs to the SLX1 family.</text>
</comment>
<feature type="compositionally biased region" description="Polar residues" evidence="9">
    <location>
        <begin position="139"/>
        <end position="152"/>
    </location>
</feature>
<dbReference type="RefSeq" id="XP_031856751.1">
    <property type="nucleotide sequence ID" value="XM_032000860.1"/>
</dbReference>
<keyword evidence="6 8" id="KW-0234">DNA repair</keyword>
<protein>
    <recommendedName>
        <fullName evidence="10">GIY-YIG domain-containing protein</fullName>
    </recommendedName>
</protein>
<dbReference type="InterPro" id="IPR050381">
    <property type="entry name" value="SLX1_endonuclease"/>
</dbReference>
<evidence type="ECO:0000256" key="9">
    <source>
        <dbReference type="SAM" id="MobiDB-lite"/>
    </source>
</evidence>
<dbReference type="InterPro" id="IPR035901">
    <property type="entry name" value="GIY-YIG_endonuc_sf"/>
</dbReference>
<comment type="subunit">
    <text evidence="8">Forms a heterodimer with SLX4.</text>
</comment>
<comment type="caution">
    <text evidence="8">Lacks conserved residue(s) required for the propagation of feature annotation.</text>
</comment>
<dbReference type="Proteomes" id="UP000398389">
    <property type="component" value="Unassembled WGS sequence"/>
</dbReference>
<name>A0A5E8C8N1_9ASCO</name>
<dbReference type="EMBL" id="CABVLU010000005">
    <property type="protein sequence ID" value="VVT58318.1"/>
    <property type="molecule type" value="Genomic_DNA"/>
</dbReference>
<gene>
    <name evidence="11" type="ORF">SAPINGB_P006146</name>
</gene>
<evidence type="ECO:0000256" key="5">
    <source>
        <dbReference type="ARBA" id="ARBA00023172"/>
    </source>
</evidence>
<dbReference type="Pfam" id="PF01541">
    <property type="entry name" value="GIY-YIG"/>
    <property type="match status" value="1"/>
</dbReference>
<feature type="domain" description="GIY-YIG" evidence="10">
    <location>
        <begin position="55"/>
        <end position="138"/>
    </location>
</feature>
<dbReference type="AlphaFoldDB" id="A0A5E8C8N1"/>
<evidence type="ECO:0000256" key="8">
    <source>
        <dbReference type="HAMAP-Rule" id="MF_03100"/>
    </source>
</evidence>
<keyword evidence="3 8" id="KW-0227">DNA damage</keyword>
<feature type="region of interest" description="Disordered" evidence="9">
    <location>
        <begin position="250"/>
        <end position="293"/>
    </location>
</feature>
<dbReference type="PANTHER" id="PTHR20208">
    <property type="entry name" value="STRUCTURE-SPECIFIC ENDONUCLEASE SUBUNIT SLX1"/>
    <property type="match status" value="1"/>
</dbReference>
<dbReference type="OrthoDB" id="24645at2759"/>
<evidence type="ECO:0000256" key="4">
    <source>
        <dbReference type="ARBA" id="ARBA00022801"/>
    </source>
</evidence>
<reference evidence="11 12" key="1">
    <citation type="submission" date="2019-09" db="EMBL/GenBank/DDBJ databases">
        <authorList>
            <person name="Brejova B."/>
        </authorList>
    </citation>
    <scope>NUCLEOTIDE SEQUENCE [LARGE SCALE GENOMIC DNA]</scope>
</reference>
<dbReference type="GO" id="GO:0033557">
    <property type="term" value="C:Slx1-Slx4 complex"/>
    <property type="evidence" value="ECO:0007669"/>
    <property type="project" value="UniProtKB-UniRule"/>
</dbReference>
<dbReference type="GeneID" id="43584960"/>
<keyword evidence="1 8" id="KW-0540">Nuclease</keyword>
<evidence type="ECO:0000256" key="3">
    <source>
        <dbReference type="ARBA" id="ARBA00022763"/>
    </source>
</evidence>
<sequence length="489" mass="55687">MSGLITFNSVNKPRSSLVPISVDHVTSNISNEPSLDPQPKLSSKDQPAVPSRWPIFYSCYLLQSSKSIRSFYIGSTPDPIRRLRQHNGVLKSGGAYRTRSDKKRVWRAVAIVCGFQSKVAALQFEHAWQHPDITRHINSDSNLSRNQLQDPESVQKKKPIKPRTLAGHLNAMKSLMRAPLFSHMPLDLYILEKSSSEAWKKITNDTRNNKKYNETDDKFNVIWDFDESKSITDYATCDPEHFDDMRPIRAKKSASKGQSAEETISNESNPIILDGDELGEESEGDENSYDGLKQIPILGGPKRCLLKRLRSEHTRESQLVHDVLRKLNLEKKTQLEQELEFEISKGKQTIFNDEDYNNDDEDGFGYGLYGSQDYIVGAPNHQITRVNNDNNSTRMCRLSLKPIHLCQDLMAVCTVCGSTIHLTELAKYALKVGPYANGKQRETGLIPVLPRTFLCPFCSDEMYWRDVSRLAYLLQQHFLTDPENYGKKN</sequence>
<dbReference type="GO" id="GO:0000724">
    <property type="term" value="P:double-strand break repair via homologous recombination"/>
    <property type="evidence" value="ECO:0007669"/>
    <property type="project" value="TreeGrafter"/>
</dbReference>
<dbReference type="PROSITE" id="PS50164">
    <property type="entry name" value="GIY_YIG"/>
    <property type="match status" value="1"/>
</dbReference>
<keyword evidence="2 8" id="KW-0255">Endonuclease</keyword>
<proteinExistence type="inferred from homology"/>
<dbReference type="InterPro" id="IPR027520">
    <property type="entry name" value="Slx1"/>
</dbReference>
<keyword evidence="7 8" id="KW-0539">Nucleus</keyword>
<dbReference type="InterPro" id="IPR000305">
    <property type="entry name" value="GIY-YIG_endonuc"/>
</dbReference>
<feature type="compositionally biased region" description="Polar residues" evidence="9">
    <location>
        <begin position="255"/>
        <end position="269"/>
    </location>
</feature>
<keyword evidence="4 8" id="KW-0378">Hydrolase</keyword>
<dbReference type="PANTHER" id="PTHR20208:SF10">
    <property type="entry name" value="STRUCTURE-SPECIFIC ENDONUCLEASE SUBUNIT SLX1"/>
    <property type="match status" value="1"/>
</dbReference>
<keyword evidence="12" id="KW-1185">Reference proteome</keyword>
<dbReference type="InterPro" id="IPR013083">
    <property type="entry name" value="Znf_RING/FYVE/PHD"/>
</dbReference>
<evidence type="ECO:0000259" key="10">
    <source>
        <dbReference type="PROSITE" id="PS50164"/>
    </source>
</evidence>
<comment type="subcellular location">
    <subcellularLocation>
        <location evidence="8">Nucleus</location>
    </subcellularLocation>
</comment>
<dbReference type="Gene3D" id="3.30.40.10">
    <property type="entry name" value="Zinc/RING finger domain, C3HC4 (zinc finger)"/>
    <property type="match status" value="1"/>
</dbReference>